<proteinExistence type="predicted"/>
<dbReference type="Proteomes" id="UP000316291">
    <property type="component" value="Unassembled WGS sequence"/>
</dbReference>
<keyword evidence="2" id="KW-1185">Reference proteome</keyword>
<organism evidence="1 2">
    <name type="scientific">Bradyrhizobium huanghuaihaiense</name>
    <dbReference type="NCBI Taxonomy" id="990078"/>
    <lineage>
        <taxon>Bacteria</taxon>
        <taxon>Pseudomonadati</taxon>
        <taxon>Pseudomonadota</taxon>
        <taxon>Alphaproteobacteria</taxon>
        <taxon>Hyphomicrobiales</taxon>
        <taxon>Nitrobacteraceae</taxon>
        <taxon>Bradyrhizobium</taxon>
    </lineage>
</organism>
<comment type="caution">
    <text evidence="1">The sequence shown here is derived from an EMBL/GenBank/DDBJ whole genome shotgun (WGS) entry which is preliminary data.</text>
</comment>
<name>A0A562QI97_9BRAD</name>
<dbReference type="OrthoDB" id="9907036at2"/>
<gene>
    <name evidence="1" type="ORF">IQ16_08368</name>
</gene>
<dbReference type="RefSeq" id="WP_145832214.1">
    <property type="nucleotide sequence ID" value="NZ_VLLA01000051.1"/>
</dbReference>
<accession>A0A562QI97</accession>
<sequence>MAAIITRENIQLPKIEEGDAGIILKADGTFRVFNTISDPTKLTPAQMEQGKKLVALAAVLKDPEILKLITSNIGAFGDVLSLKMDS</sequence>
<evidence type="ECO:0000313" key="2">
    <source>
        <dbReference type="Proteomes" id="UP000316291"/>
    </source>
</evidence>
<dbReference type="AlphaFoldDB" id="A0A562QI97"/>
<reference evidence="1 2" key="1">
    <citation type="journal article" date="2015" name="Stand. Genomic Sci.">
        <title>Genomic Encyclopedia of Bacterial and Archaeal Type Strains, Phase III: the genomes of soil and plant-associated and newly described type strains.</title>
        <authorList>
            <person name="Whitman W.B."/>
            <person name="Woyke T."/>
            <person name="Klenk H.P."/>
            <person name="Zhou Y."/>
            <person name="Lilburn T.G."/>
            <person name="Beck B.J."/>
            <person name="De Vos P."/>
            <person name="Vandamme P."/>
            <person name="Eisen J.A."/>
            <person name="Garrity G."/>
            <person name="Hugenholtz P."/>
            <person name="Kyrpides N.C."/>
        </authorList>
    </citation>
    <scope>NUCLEOTIDE SEQUENCE [LARGE SCALE GENOMIC DNA]</scope>
    <source>
        <strain evidence="1 2">CGMCC 1.10948</strain>
    </source>
</reference>
<evidence type="ECO:0000313" key="1">
    <source>
        <dbReference type="EMBL" id="TWI56459.1"/>
    </source>
</evidence>
<protein>
    <submittedName>
        <fullName evidence="1">Uncharacterized protein</fullName>
    </submittedName>
</protein>
<dbReference type="EMBL" id="VLLA01000051">
    <property type="protein sequence ID" value="TWI56459.1"/>
    <property type="molecule type" value="Genomic_DNA"/>
</dbReference>